<comment type="subcellular location">
    <subcellularLocation>
        <location evidence="1 5">Cytoplasm</location>
    </subcellularLocation>
</comment>
<dbReference type="InterPro" id="IPR004029">
    <property type="entry name" value="UreE_N"/>
</dbReference>
<dbReference type="Gene3D" id="2.60.260.20">
    <property type="entry name" value="Urease metallochaperone UreE, N-terminal domain"/>
    <property type="match status" value="1"/>
</dbReference>
<evidence type="ECO:0000256" key="2">
    <source>
        <dbReference type="ARBA" id="ARBA00022490"/>
    </source>
</evidence>
<dbReference type="CDD" id="cd00571">
    <property type="entry name" value="UreE"/>
    <property type="match status" value="1"/>
</dbReference>
<dbReference type="NCBIfam" id="NF009758">
    <property type="entry name" value="PRK13261.2-4"/>
    <property type="match status" value="1"/>
</dbReference>
<reference evidence="9" key="1">
    <citation type="journal article" date="2019" name="Int. J. Syst. Evol. Microbiol.">
        <title>The Global Catalogue of Microorganisms (GCM) 10K type strain sequencing project: providing services to taxonomists for standard genome sequencing and annotation.</title>
        <authorList>
            <consortium name="The Broad Institute Genomics Platform"/>
            <consortium name="The Broad Institute Genome Sequencing Center for Infectious Disease"/>
            <person name="Wu L."/>
            <person name="Ma J."/>
        </authorList>
    </citation>
    <scope>NUCLEOTIDE SEQUENCE [LARGE SCALE GENOMIC DNA]</scope>
    <source>
        <strain evidence="9">CGMCC 4.7242</strain>
    </source>
</reference>
<evidence type="ECO:0000256" key="3">
    <source>
        <dbReference type="ARBA" id="ARBA00022596"/>
    </source>
</evidence>
<feature type="region of interest" description="Disordered" evidence="6">
    <location>
        <begin position="133"/>
        <end position="200"/>
    </location>
</feature>
<keyword evidence="2 5" id="KW-0963">Cytoplasm</keyword>
<dbReference type="Proteomes" id="UP001597353">
    <property type="component" value="Unassembled WGS sequence"/>
</dbReference>
<dbReference type="Gene3D" id="3.30.70.790">
    <property type="entry name" value="UreE, C-terminal domain"/>
    <property type="match status" value="1"/>
</dbReference>
<comment type="similarity">
    <text evidence="5">Belongs to the UreE family.</text>
</comment>
<name>A0ABW4S4C8_9RHOB</name>
<keyword evidence="9" id="KW-1185">Reference proteome</keyword>
<evidence type="ECO:0000313" key="9">
    <source>
        <dbReference type="Proteomes" id="UP001597353"/>
    </source>
</evidence>
<dbReference type="RefSeq" id="WP_390260767.1">
    <property type="nucleotide sequence ID" value="NZ_JBHUGH010000006.1"/>
</dbReference>
<evidence type="ECO:0000259" key="7">
    <source>
        <dbReference type="SMART" id="SM00988"/>
    </source>
</evidence>
<dbReference type="EMBL" id="JBHUGH010000006">
    <property type="protein sequence ID" value="MFD1912264.1"/>
    <property type="molecule type" value="Genomic_DNA"/>
</dbReference>
<dbReference type="Pfam" id="PF02814">
    <property type="entry name" value="UreE_N"/>
    <property type="match status" value="1"/>
</dbReference>
<dbReference type="SUPFAM" id="SSF69287">
    <property type="entry name" value="Urease metallochaperone UreE, N-terminal domain"/>
    <property type="match status" value="1"/>
</dbReference>
<feature type="domain" description="UreE urease accessory N-terminal" evidence="7">
    <location>
        <begin position="7"/>
        <end position="70"/>
    </location>
</feature>
<dbReference type="HAMAP" id="MF_00822">
    <property type="entry name" value="UreE"/>
    <property type="match status" value="1"/>
</dbReference>
<evidence type="ECO:0000256" key="6">
    <source>
        <dbReference type="SAM" id="MobiDB-lite"/>
    </source>
</evidence>
<organism evidence="8 9">
    <name type="scientific">Halodurantibacterium flavum</name>
    <dbReference type="NCBI Taxonomy" id="1382802"/>
    <lineage>
        <taxon>Bacteria</taxon>
        <taxon>Pseudomonadati</taxon>
        <taxon>Pseudomonadota</taxon>
        <taxon>Alphaproteobacteria</taxon>
        <taxon>Rhodobacterales</taxon>
        <taxon>Paracoccaceae</taxon>
        <taxon>Halodurantibacterium</taxon>
    </lineage>
</organism>
<keyword evidence="4 5" id="KW-0143">Chaperone</keyword>
<accession>A0ABW4S4C8</accession>
<evidence type="ECO:0000256" key="4">
    <source>
        <dbReference type="ARBA" id="ARBA00023186"/>
    </source>
</evidence>
<comment type="caution">
    <text evidence="8">The sequence shown here is derived from an EMBL/GenBank/DDBJ whole genome shotgun (WGS) entry which is preliminary data.</text>
</comment>
<dbReference type="Pfam" id="PF05194">
    <property type="entry name" value="UreE_C"/>
    <property type="match status" value="1"/>
</dbReference>
<dbReference type="SUPFAM" id="SSF69737">
    <property type="entry name" value="Urease metallochaperone UreE, C-terminal domain"/>
    <property type="match status" value="1"/>
</dbReference>
<dbReference type="SMART" id="SM00988">
    <property type="entry name" value="UreE_N"/>
    <property type="match status" value="1"/>
</dbReference>
<proteinExistence type="inferred from homology"/>
<keyword evidence="3 5" id="KW-0533">Nickel</keyword>
<dbReference type="InterPro" id="IPR036118">
    <property type="entry name" value="UreE_N_sf"/>
</dbReference>
<comment type="function">
    <text evidence="5">Involved in urease metallocenter assembly. Binds nickel. Probably functions as a nickel donor during metallocenter assembly.</text>
</comment>
<dbReference type="InterPro" id="IPR007864">
    <property type="entry name" value="UreE_C_dom"/>
</dbReference>
<sequence>MPNTLPPAHSVRPAGSWADAADRVVLGYEERFLRRKRLTTALGDSVLVDLPETTSLNDGDALELSDGRLIEVLAAEEPLLEVRGPALPRLAWHIGNRHTPCQIEGDRLLIRQDHVLADMLRRLGASLTEVTAPFRPEGGAYGHGRTMGHDHGHSHAHAHSHSHSGGHDHHHHDHAHRSVHHHATPRDRAGDEQHSVAETE</sequence>
<feature type="compositionally biased region" description="Basic and acidic residues" evidence="6">
    <location>
        <begin position="184"/>
        <end position="200"/>
    </location>
</feature>
<evidence type="ECO:0000313" key="8">
    <source>
        <dbReference type="EMBL" id="MFD1912264.1"/>
    </source>
</evidence>
<feature type="compositionally biased region" description="Basic residues" evidence="6">
    <location>
        <begin position="154"/>
        <end position="183"/>
    </location>
</feature>
<gene>
    <name evidence="5 8" type="primary">ureE</name>
    <name evidence="8" type="ORF">ACFSGJ_08555</name>
</gene>
<protein>
    <recommendedName>
        <fullName evidence="5">Urease accessory protein UreE</fullName>
    </recommendedName>
</protein>
<evidence type="ECO:0000256" key="1">
    <source>
        <dbReference type="ARBA" id="ARBA00004496"/>
    </source>
</evidence>
<evidence type="ECO:0000256" key="5">
    <source>
        <dbReference type="HAMAP-Rule" id="MF_00822"/>
    </source>
</evidence>
<dbReference type="InterPro" id="IPR012406">
    <property type="entry name" value="UreE"/>
</dbReference>